<feature type="domain" description="HTH arsR-type" evidence="4">
    <location>
        <begin position="4"/>
        <end position="98"/>
    </location>
</feature>
<dbReference type="Gene3D" id="1.10.10.10">
    <property type="entry name" value="Winged helix-like DNA-binding domain superfamily/Winged helix DNA-binding domain"/>
    <property type="match status" value="1"/>
</dbReference>
<keyword evidence="3" id="KW-0804">Transcription</keyword>
<evidence type="ECO:0000256" key="2">
    <source>
        <dbReference type="ARBA" id="ARBA00023125"/>
    </source>
</evidence>
<dbReference type="SMART" id="SM00418">
    <property type="entry name" value="HTH_ARSR"/>
    <property type="match status" value="1"/>
</dbReference>
<evidence type="ECO:0000256" key="1">
    <source>
        <dbReference type="ARBA" id="ARBA00023015"/>
    </source>
</evidence>
<dbReference type="PANTHER" id="PTHR43132:SF9">
    <property type="entry name" value="ARSR FAMILY TRANSCRIPTIONAL REGULATORY PROTEIN"/>
    <property type="match status" value="1"/>
</dbReference>
<dbReference type="InterPro" id="IPR036390">
    <property type="entry name" value="WH_DNA-bd_sf"/>
</dbReference>
<dbReference type="NCBIfam" id="NF033788">
    <property type="entry name" value="HTH_metalloreg"/>
    <property type="match status" value="1"/>
</dbReference>
<dbReference type="InterPro" id="IPR001845">
    <property type="entry name" value="HTH_ArsR_DNA-bd_dom"/>
</dbReference>
<dbReference type="InterPro" id="IPR036388">
    <property type="entry name" value="WH-like_DNA-bd_sf"/>
</dbReference>
<dbReference type="Pfam" id="PF01022">
    <property type="entry name" value="HTH_5"/>
    <property type="match status" value="1"/>
</dbReference>
<dbReference type="Proteomes" id="UP001238603">
    <property type="component" value="Unassembled WGS sequence"/>
</dbReference>
<keyword evidence="6" id="KW-1185">Reference proteome</keyword>
<dbReference type="SUPFAM" id="SSF46785">
    <property type="entry name" value="Winged helix' DNA-binding domain"/>
    <property type="match status" value="1"/>
</dbReference>
<gene>
    <name evidence="5" type="ORF">QRD43_19410</name>
</gene>
<dbReference type="PANTHER" id="PTHR43132">
    <property type="entry name" value="ARSENICAL RESISTANCE OPERON REPRESSOR ARSR-RELATED"/>
    <property type="match status" value="1"/>
</dbReference>
<dbReference type="EMBL" id="JASVDS010000006">
    <property type="protein sequence ID" value="MDL5034076.1"/>
    <property type="molecule type" value="Genomic_DNA"/>
</dbReference>
<evidence type="ECO:0000256" key="3">
    <source>
        <dbReference type="ARBA" id="ARBA00023163"/>
    </source>
</evidence>
<dbReference type="PRINTS" id="PR00778">
    <property type="entry name" value="HTHARSR"/>
</dbReference>
<dbReference type="InterPro" id="IPR011991">
    <property type="entry name" value="ArsR-like_HTH"/>
</dbReference>
<evidence type="ECO:0000313" key="5">
    <source>
        <dbReference type="EMBL" id="MDL5034076.1"/>
    </source>
</evidence>
<comment type="caution">
    <text evidence="5">The sequence shown here is derived from an EMBL/GenBank/DDBJ whole genome shotgun (WGS) entry which is preliminary data.</text>
</comment>
<evidence type="ECO:0000259" key="4">
    <source>
        <dbReference type="PROSITE" id="PS50987"/>
    </source>
</evidence>
<reference evidence="5 6" key="1">
    <citation type="submission" date="2023-06" db="EMBL/GenBank/DDBJ databases">
        <title>Pelomonas sp. APW6 16S ribosomal RNA gene genome sequencing and assembly.</title>
        <authorList>
            <person name="Woo H."/>
        </authorList>
    </citation>
    <scope>NUCLEOTIDE SEQUENCE [LARGE SCALE GENOMIC DNA]</scope>
    <source>
        <strain evidence="5 6">APW6</strain>
    </source>
</reference>
<name>A0ABT7LRH6_9BURK</name>
<accession>A0ABT7LRH6</accession>
<sequence>MRDLPDSALAQVAGFFQLLAEPSRLRVLNQLREQPRCVGELARACGSSAANISRHLAQLQRHGLVDREGRGTSVYYRIADPSVYALCDLVCGQLARHHARMSDAQAPFLKP</sequence>
<keyword evidence="2" id="KW-0238">DNA-binding</keyword>
<dbReference type="PROSITE" id="PS50987">
    <property type="entry name" value="HTH_ARSR_2"/>
    <property type="match status" value="1"/>
</dbReference>
<dbReference type="CDD" id="cd00090">
    <property type="entry name" value="HTH_ARSR"/>
    <property type="match status" value="1"/>
</dbReference>
<protein>
    <submittedName>
        <fullName evidence="5">Metalloregulator ArsR/SmtB family transcription factor</fullName>
    </submittedName>
</protein>
<proteinExistence type="predicted"/>
<dbReference type="InterPro" id="IPR051011">
    <property type="entry name" value="Metal_resp_trans_reg"/>
</dbReference>
<organism evidence="5 6">
    <name type="scientific">Roseateles subflavus</name>
    <dbReference type="NCBI Taxonomy" id="3053353"/>
    <lineage>
        <taxon>Bacteria</taxon>
        <taxon>Pseudomonadati</taxon>
        <taxon>Pseudomonadota</taxon>
        <taxon>Betaproteobacteria</taxon>
        <taxon>Burkholderiales</taxon>
        <taxon>Sphaerotilaceae</taxon>
        <taxon>Roseateles</taxon>
    </lineage>
</organism>
<keyword evidence="1" id="KW-0805">Transcription regulation</keyword>
<evidence type="ECO:0000313" key="6">
    <source>
        <dbReference type="Proteomes" id="UP001238603"/>
    </source>
</evidence>